<dbReference type="Pfam" id="PF05057">
    <property type="entry name" value="DUF676"/>
    <property type="match status" value="1"/>
</dbReference>
<dbReference type="CDD" id="cd01989">
    <property type="entry name" value="USP_STK_Ubox_N"/>
    <property type="match status" value="1"/>
</dbReference>
<evidence type="ECO:0000256" key="9">
    <source>
        <dbReference type="ARBA" id="ARBA00048679"/>
    </source>
</evidence>
<feature type="compositionally biased region" description="Polar residues" evidence="11">
    <location>
        <begin position="495"/>
        <end position="506"/>
    </location>
</feature>
<evidence type="ECO:0000256" key="3">
    <source>
        <dbReference type="ARBA" id="ARBA00022679"/>
    </source>
</evidence>
<feature type="region of interest" description="Disordered" evidence="11">
    <location>
        <begin position="394"/>
        <end position="426"/>
    </location>
</feature>
<dbReference type="InterPro" id="IPR007751">
    <property type="entry name" value="DUF676_lipase-like"/>
</dbReference>
<name>A0A6G1F2R9_9ORYZ</name>
<dbReference type="Pfam" id="PF07714">
    <property type="entry name" value="PK_Tyr_Ser-Thr"/>
    <property type="match status" value="1"/>
</dbReference>
<evidence type="ECO:0000256" key="6">
    <source>
        <dbReference type="ARBA" id="ARBA00022786"/>
    </source>
</evidence>
<dbReference type="InterPro" id="IPR051348">
    <property type="entry name" value="U-box_ubiquitin_ligases"/>
</dbReference>
<dbReference type="GO" id="GO:0005524">
    <property type="term" value="F:ATP binding"/>
    <property type="evidence" value="ECO:0007669"/>
    <property type="project" value="UniProtKB-KW"/>
</dbReference>
<evidence type="ECO:0000259" key="12">
    <source>
        <dbReference type="PROSITE" id="PS50011"/>
    </source>
</evidence>
<dbReference type="GO" id="GO:0061630">
    <property type="term" value="F:ubiquitin protein ligase activity"/>
    <property type="evidence" value="ECO:0007669"/>
    <property type="project" value="UniProtKB-EC"/>
</dbReference>
<dbReference type="SUPFAM" id="SSF53474">
    <property type="entry name" value="alpha/beta-Hydrolases"/>
    <property type="match status" value="1"/>
</dbReference>
<comment type="catalytic activity">
    <reaction evidence="1">
        <text>S-ubiquitinyl-[E2 ubiquitin-conjugating enzyme]-L-cysteine + [acceptor protein]-L-lysine = [E2 ubiquitin-conjugating enzyme]-L-cysteine + N(6)-ubiquitinyl-[acceptor protein]-L-lysine.</text>
        <dbReference type="EC" id="2.3.2.27"/>
    </reaction>
</comment>
<feature type="compositionally biased region" description="Low complexity" evidence="11">
    <location>
        <begin position="941"/>
        <end position="953"/>
    </location>
</feature>
<evidence type="ECO:0000256" key="11">
    <source>
        <dbReference type="SAM" id="MobiDB-lite"/>
    </source>
</evidence>
<dbReference type="PROSITE" id="PS50011">
    <property type="entry name" value="PROTEIN_KINASE_DOM"/>
    <property type="match status" value="1"/>
</dbReference>
<keyword evidence="3" id="KW-0808">Transferase</keyword>
<keyword evidence="2" id="KW-0723">Serine/threonine-protein kinase</keyword>
<dbReference type="Proteomes" id="UP000479710">
    <property type="component" value="Unassembled WGS sequence"/>
</dbReference>
<dbReference type="Gene3D" id="3.40.50.1820">
    <property type="entry name" value="alpha/beta hydrolase"/>
    <property type="match status" value="1"/>
</dbReference>
<dbReference type="PROSITE" id="PS00108">
    <property type="entry name" value="PROTEIN_KINASE_ST"/>
    <property type="match status" value="1"/>
</dbReference>
<dbReference type="OrthoDB" id="4062651at2759"/>
<feature type="domain" description="Protein kinase" evidence="12">
    <location>
        <begin position="658"/>
        <end position="921"/>
    </location>
</feature>
<evidence type="ECO:0000256" key="8">
    <source>
        <dbReference type="ARBA" id="ARBA00047899"/>
    </source>
</evidence>
<dbReference type="EMBL" id="SPHZ02000001">
    <property type="protein sequence ID" value="KAF0931135.1"/>
    <property type="molecule type" value="Genomic_DNA"/>
</dbReference>
<evidence type="ECO:0000256" key="2">
    <source>
        <dbReference type="ARBA" id="ARBA00022527"/>
    </source>
</evidence>
<feature type="compositionally biased region" description="Low complexity" evidence="11">
    <location>
        <begin position="415"/>
        <end position="424"/>
    </location>
</feature>
<keyword evidence="4" id="KW-0547">Nucleotide-binding</keyword>
<feature type="coiled-coil region" evidence="10">
    <location>
        <begin position="583"/>
        <end position="628"/>
    </location>
</feature>
<dbReference type="InterPro" id="IPR029058">
    <property type="entry name" value="AB_hydrolase_fold"/>
</dbReference>
<gene>
    <name evidence="13" type="ORF">E2562_002494</name>
</gene>
<evidence type="ECO:0000256" key="10">
    <source>
        <dbReference type="SAM" id="Coils"/>
    </source>
</evidence>
<keyword evidence="10" id="KW-0175">Coiled coil</keyword>
<protein>
    <recommendedName>
        <fullName evidence="12">Protein kinase domain-containing protein</fullName>
    </recommendedName>
</protein>
<feature type="region of interest" description="Disordered" evidence="11">
    <location>
        <begin position="457"/>
        <end position="522"/>
    </location>
</feature>
<dbReference type="Gene3D" id="3.30.200.20">
    <property type="entry name" value="Phosphorylase Kinase, domain 1"/>
    <property type="match status" value="1"/>
</dbReference>
<dbReference type="SMART" id="SM00220">
    <property type="entry name" value="S_TKc"/>
    <property type="match status" value="1"/>
</dbReference>
<comment type="caution">
    <text evidence="13">The sequence shown here is derived from an EMBL/GenBank/DDBJ whole genome shotgun (WGS) entry which is preliminary data.</text>
</comment>
<proteinExistence type="predicted"/>
<dbReference type="PANTHER" id="PTHR45647">
    <property type="entry name" value="OS02G0152300 PROTEIN"/>
    <property type="match status" value="1"/>
</dbReference>
<dbReference type="InterPro" id="IPR011009">
    <property type="entry name" value="Kinase-like_dom_sf"/>
</dbReference>
<reference evidence="13 14" key="1">
    <citation type="submission" date="2019-11" db="EMBL/GenBank/DDBJ databases">
        <title>Whole genome sequence of Oryza granulata.</title>
        <authorList>
            <person name="Li W."/>
        </authorList>
    </citation>
    <scope>NUCLEOTIDE SEQUENCE [LARGE SCALE GENOMIC DNA]</scope>
    <source>
        <strain evidence="14">cv. Menghai</strain>
        <tissue evidence="13">Leaf</tissue>
    </source>
</reference>
<dbReference type="SUPFAM" id="SSF56112">
    <property type="entry name" value="Protein kinase-like (PK-like)"/>
    <property type="match status" value="1"/>
</dbReference>
<dbReference type="FunFam" id="3.30.200.20:FF:000162">
    <property type="entry name" value="Adenine nucleotide alpha hydrolase-like domain kinase"/>
    <property type="match status" value="1"/>
</dbReference>
<accession>A0A6G1F2R9</accession>
<keyword evidence="7" id="KW-0067">ATP-binding</keyword>
<feature type="region of interest" description="Disordered" evidence="11">
    <location>
        <begin position="941"/>
        <end position="992"/>
    </location>
</feature>
<evidence type="ECO:0000313" key="13">
    <source>
        <dbReference type="EMBL" id="KAF0931135.1"/>
    </source>
</evidence>
<evidence type="ECO:0000256" key="1">
    <source>
        <dbReference type="ARBA" id="ARBA00000900"/>
    </source>
</evidence>
<organism evidence="13 14">
    <name type="scientific">Oryza meyeriana var. granulata</name>
    <dbReference type="NCBI Taxonomy" id="110450"/>
    <lineage>
        <taxon>Eukaryota</taxon>
        <taxon>Viridiplantae</taxon>
        <taxon>Streptophyta</taxon>
        <taxon>Embryophyta</taxon>
        <taxon>Tracheophyta</taxon>
        <taxon>Spermatophyta</taxon>
        <taxon>Magnoliopsida</taxon>
        <taxon>Liliopsida</taxon>
        <taxon>Poales</taxon>
        <taxon>Poaceae</taxon>
        <taxon>BOP clade</taxon>
        <taxon>Oryzoideae</taxon>
        <taxon>Oryzeae</taxon>
        <taxon>Oryzinae</taxon>
        <taxon>Oryza</taxon>
        <taxon>Oryza meyeriana</taxon>
    </lineage>
</organism>
<keyword evidence="5" id="KW-0418">Kinase</keyword>
<comment type="catalytic activity">
    <reaction evidence="9">
        <text>L-seryl-[protein] + ATP = O-phospho-L-seryl-[protein] + ADP + H(+)</text>
        <dbReference type="Rhea" id="RHEA:17989"/>
        <dbReference type="Rhea" id="RHEA-COMP:9863"/>
        <dbReference type="Rhea" id="RHEA-COMP:11604"/>
        <dbReference type="ChEBI" id="CHEBI:15378"/>
        <dbReference type="ChEBI" id="CHEBI:29999"/>
        <dbReference type="ChEBI" id="CHEBI:30616"/>
        <dbReference type="ChEBI" id="CHEBI:83421"/>
        <dbReference type="ChEBI" id="CHEBI:456216"/>
        <dbReference type="EC" id="2.7.11.1"/>
    </reaction>
</comment>
<dbReference type="AlphaFoldDB" id="A0A6G1F2R9"/>
<dbReference type="PANTHER" id="PTHR45647:SF132">
    <property type="entry name" value="KINASE WITH ADENINE NUCLEOTIDE ALPHA HYDROLASES-LIKE DOMAIN-CONTAINING PROTEIN"/>
    <property type="match status" value="1"/>
</dbReference>
<dbReference type="InterPro" id="IPR001245">
    <property type="entry name" value="Ser-Thr/Tyr_kinase_cat_dom"/>
</dbReference>
<sequence length="992" mass="110812">MGERLAEEVRQVVQRRSNLQKISFVAHSLGGLVTRYAIGKLYDPSINEEASLYKDNFSNEQRTSAGGKIAGLEPVNFITVATPHLGSRWNKQLPFLFGVPLLERTAAGIAHFIVGRTGKHLFLTDTDDGKPPLLLRMVEDCDDGKFMSALRSFKRRVAYANVTYDHIVGWRTSSIRHQHELPKLQLTPSDKKYPHVIHVDKGNSEHHQQEESVEASLTDSMEEVMIRGLTQGPWERVDVCFHKSWLRYNAHHNIQAKKEKREKKKHWWSSVKPAGGVEDAAGYKQPSDPQMKDLFLPFRCFCTRKDIQCKDVVLDDHDVSKAIVEFAAHAAIEKLVVGATARGGFVRFKADIPSSISKTAPDFSTVYVVSKGGKVTSVRQAIRQAPAISPLRTMIQGPKPEHVPTQKWTPPPPTTTRGDTAGTPRLQDNFIMSPFARGMNTSARKAFPDYSLPESSDISFISAGPRRSVERYPPRLSTGSDGHGHDHHSFEAARTPNNWGDSFGNESASHSQSSNASFSSLPMEDMEAEMKRLRLELKQTMDMYSTACKEALTAKQKAMELQRWKMEEEQRSQESRLTEESAMALIEQEKAKARAAIEAAEASQRLAEMEAQKRISAEMNALKEAEERLKSMAAGGSRAAVRYRKYTIEEIELATDHFAEARKIGEGGYGPVYKGHLDHTPVAIKVLRPDAAQGRSQFQQEVEVLSCIRHPNMVLLLGACPEYGCLVYEYMANGSLDDCLFRRGGGPVIPWQHRFRIAAEIATGLLFLHQTKPEPLVHRDLKPGNILLDRNYVSKISDVGLARLVPPSIADTVTQCHMTSAAGTFCYIDPEYQQTGMLGVKSDVYSLGVMLLQIVTARPPMGLTHHVARALEHGALADLLDPAVQDWPVDEARCLAEISIRCCELRRKDRPDLANVVLPELNRLRALGEDNMQFCNTMSGRSSMHSSPFHSNSIHQPHRQTDMASDPHSIGRSPYNGNTRQHAMPARRPSYN</sequence>
<comment type="catalytic activity">
    <reaction evidence="8">
        <text>L-threonyl-[protein] + ATP = O-phospho-L-threonyl-[protein] + ADP + H(+)</text>
        <dbReference type="Rhea" id="RHEA:46608"/>
        <dbReference type="Rhea" id="RHEA-COMP:11060"/>
        <dbReference type="Rhea" id="RHEA-COMP:11605"/>
        <dbReference type="ChEBI" id="CHEBI:15378"/>
        <dbReference type="ChEBI" id="CHEBI:30013"/>
        <dbReference type="ChEBI" id="CHEBI:30616"/>
        <dbReference type="ChEBI" id="CHEBI:61977"/>
        <dbReference type="ChEBI" id="CHEBI:456216"/>
        <dbReference type="EC" id="2.7.11.1"/>
    </reaction>
</comment>
<keyword evidence="14" id="KW-1185">Reference proteome</keyword>
<dbReference type="GO" id="GO:0004674">
    <property type="term" value="F:protein serine/threonine kinase activity"/>
    <property type="evidence" value="ECO:0007669"/>
    <property type="project" value="UniProtKB-KW"/>
</dbReference>
<evidence type="ECO:0000256" key="4">
    <source>
        <dbReference type="ARBA" id="ARBA00022741"/>
    </source>
</evidence>
<dbReference type="InterPro" id="IPR000719">
    <property type="entry name" value="Prot_kinase_dom"/>
</dbReference>
<evidence type="ECO:0000256" key="7">
    <source>
        <dbReference type="ARBA" id="ARBA00022840"/>
    </source>
</evidence>
<keyword evidence="6" id="KW-0833">Ubl conjugation pathway</keyword>
<dbReference type="InterPro" id="IPR008271">
    <property type="entry name" value="Ser/Thr_kinase_AS"/>
</dbReference>
<dbReference type="FunFam" id="1.10.510.10:FF:001023">
    <property type="entry name" value="Os07g0541700 protein"/>
    <property type="match status" value="1"/>
</dbReference>
<evidence type="ECO:0000256" key="5">
    <source>
        <dbReference type="ARBA" id="ARBA00022777"/>
    </source>
</evidence>
<feature type="compositionally biased region" description="Basic and acidic residues" evidence="11">
    <location>
        <begin position="482"/>
        <end position="491"/>
    </location>
</feature>
<dbReference type="Gene3D" id="1.10.510.10">
    <property type="entry name" value="Transferase(Phosphotransferase) domain 1"/>
    <property type="match status" value="1"/>
</dbReference>
<feature type="compositionally biased region" description="Low complexity" evidence="11">
    <location>
        <begin position="507"/>
        <end position="520"/>
    </location>
</feature>
<evidence type="ECO:0000313" key="14">
    <source>
        <dbReference type="Proteomes" id="UP000479710"/>
    </source>
</evidence>